<accession>A0A914ICM8</accession>
<dbReference type="WBParaSite" id="Gr19_v10_g9384.t1">
    <property type="protein sequence ID" value="Gr19_v10_g9384.t1"/>
    <property type="gene ID" value="Gr19_v10_g9384"/>
</dbReference>
<reference evidence="2" key="1">
    <citation type="submission" date="2022-11" db="UniProtKB">
        <authorList>
            <consortium name="WormBaseParasite"/>
        </authorList>
    </citation>
    <scope>IDENTIFICATION</scope>
</reference>
<evidence type="ECO:0000313" key="2">
    <source>
        <dbReference type="WBParaSite" id="Gr19_v10_g9384.t1"/>
    </source>
</evidence>
<sequence>MFDDANTYLLICSGGAFAVVQSIADSQNKFQQNMDLYTFYNDDKHLNSLAYWHYQLKNANESTTTLLCKAAIDRECLARIIVASSYEMSSQLSPYAAFLFRR</sequence>
<name>A0A914ICM8_GLORO</name>
<evidence type="ECO:0000313" key="1">
    <source>
        <dbReference type="Proteomes" id="UP000887572"/>
    </source>
</evidence>
<dbReference type="AlphaFoldDB" id="A0A914ICM8"/>
<proteinExistence type="predicted"/>
<protein>
    <submittedName>
        <fullName evidence="2">Uncharacterized protein</fullName>
    </submittedName>
</protein>
<dbReference type="Proteomes" id="UP000887572">
    <property type="component" value="Unplaced"/>
</dbReference>
<organism evidence="1 2">
    <name type="scientific">Globodera rostochiensis</name>
    <name type="common">Golden nematode worm</name>
    <name type="synonym">Heterodera rostochiensis</name>
    <dbReference type="NCBI Taxonomy" id="31243"/>
    <lineage>
        <taxon>Eukaryota</taxon>
        <taxon>Metazoa</taxon>
        <taxon>Ecdysozoa</taxon>
        <taxon>Nematoda</taxon>
        <taxon>Chromadorea</taxon>
        <taxon>Rhabditida</taxon>
        <taxon>Tylenchina</taxon>
        <taxon>Tylenchomorpha</taxon>
        <taxon>Tylenchoidea</taxon>
        <taxon>Heteroderidae</taxon>
        <taxon>Heteroderinae</taxon>
        <taxon>Globodera</taxon>
    </lineage>
</organism>
<keyword evidence="1" id="KW-1185">Reference proteome</keyword>